<feature type="compositionally biased region" description="Polar residues" evidence="1">
    <location>
        <begin position="60"/>
        <end position="72"/>
    </location>
</feature>
<feature type="region of interest" description="Disordered" evidence="1">
    <location>
        <begin position="17"/>
        <end position="164"/>
    </location>
</feature>
<feature type="compositionally biased region" description="Polar residues" evidence="1">
    <location>
        <begin position="288"/>
        <end position="298"/>
    </location>
</feature>
<feature type="compositionally biased region" description="Polar residues" evidence="1">
    <location>
        <begin position="139"/>
        <end position="154"/>
    </location>
</feature>
<gene>
    <name evidence="2" type="ORF">BDV36DRAFT_27783</name>
</gene>
<reference evidence="2 3" key="1">
    <citation type="submission" date="2019-04" db="EMBL/GenBank/DDBJ databases">
        <authorList>
            <consortium name="DOE Joint Genome Institute"/>
            <person name="Mondo S."/>
            <person name="Kjaerbolling I."/>
            <person name="Vesth T."/>
            <person name="Frisvad J.C."/>
            <person name="Nybo J.L."/>
            <person name="Theobald S."/>
            <person name="Kildgaard S."/>
            <person name="Isbrandt T."/>
            <person name="Kuo A."/>
            <person name="Sato A."/>
            <person name="Lyhne E.K."/>
            <person name="Kogle M.E."/>
            <person name="Wiebenga A."/>
            <person name="Kun R.S."/>
            <person name="Lubbers R.J."/>
            <person name="Makela M.R."/>
            <person name="Barry K."/>
            <person name="Chovatia M."/>
            <person name="Clum A."/>
            <person name="Daum C."/>
            <person name="Haridas S."/>
            <person name="He G."/>
            <person name="LaButti K."/>
            <person name="Lipzen A."/>
            <person name="Riley R."/>
            <person name="Salamov A."/>
            <person name="Simmons B.A."/>
            <person name="Magnuson J.K."/>
            <person name="Henrissat B."/>
            <person name="Mortensen U.H."/>
            <person name="Larsen T.O."/>
            <person name="Devries R.P."/>
            <person name="Grigoriev I.V."/>
            <person name="Machida M."/>
            <person name="Baker S.E."/>
            <person name="Andersen M.R."/>
            <person name="Cantor M.N."/>
            <person name="Hua S.X."/>
        </authorList>
    </citation>
    <scope>NUCLEOTIDE SEQUENCE [LARGE SCALE GENOMIC DNA]</scope>
    <source>
        <strain evidence="2 3">CBS 117616</strain>
    </source>
</reference>
<feature type="compositionally biased region" description="Polar residues" evidence="1">
    <location>
        <begin position="235"/>
        <end position="244"/>
    </location>
</feature>
<feature type="compositionally biased region" description="Basic and acidic residues" evidence="1">
    <location>
        <begin position="78"/>
        <end position="88"/>
    </location>
</feature>
<evidence type="ECO:0000313" key="2">
    <source>
        <dbReference type="EMBL" id="KAE8413594.1"/>
    </source>
</evidence>
<dbReference type="EMBL" id="ML735803">
    <property type="protein sequence ID" value="KAE8413594.1"/>
    <property type="molecule type" value="Genomic_DNA"/>
</dbReference>
<proteinExistence type="predicted"/>
<feature type="compositionally biased region" description="Basic and acidic residues" evidence="1">
    <location>
        <begin position="260"/>
        <end position="270"/>
    </location>
</feature>
<sequence length="349" mass="37568">MSISPMIISHMSAPTYMAFAGPPRSETPEEQHQRQGDRWHRHQERQPAVEHGPPLPQEPSIPSSIRAASTISEVMDMDCERSDAEDQIQRQIAEQPPADSRETDSGSEEPEDTEIDEDDLHNRSESGSPGVEGTAAVVHSTSGASDDTEMSSVPNEGADTVDGAMDMGSSALIQYKSVENRAGMPATLSHQSTVQSPTIPTVHKDATWKLYDATQKGNRNLTKRLLAARGQSIAQGAMTNSEPSAEQRPGFGPLQPIAEHTELEVTRSVDEPDGPEPISGGQLPAEAQQGTVGEQNPPGTELITGARGESQEDLVARERADALDQLQTPGAIPRPVTEFPLELPDLITR</sequence>
<feature type="compositionally biased region" description="Acidic residues" evidence="1">
    <location>
        <begin position="105"/>
        <end position="119"/>
    </location>
</feature>
<organism evidence="2 3">
    <name type="scientific">Aspergillus pseudocaelatus</name>
    <dbReference type="NCBI Taxonomy" id="1825620"/>
    <lineage>
        <taxon>Eukaryota</taxon>
        <taxon>Fungi</taxon>
        <taxon>Dikarya</taxon>
        <taxon>Ascomycota</taxon>
        <taxon>Pezizomycotina</taxon>
        <taxon>Eurotiomycetes</taxon>
        <taxon>Eurotiomycetidae</taxon>
        <taxon>Eurotiales</taxon>
        <taxon>Aspergillaceae</taxon>
        <taxon>Aspergillus</taxon>
        <taxon>Aspergillus subgen. Circumdati</taxon>
    </lineage>
</organism>
<evidence type="ECO:0000313" key="3">
    <source>
        <dbReference type="Proteomes" id="UP000325395"/>
    </source>
</evidence>
<protein>
    <submittedName>
        <fullName evidence="2">Uncharacterized protein</fullName>
    </submittedName>
</protein>
<dbReference type="Proteomes" id="UP000325395">
    <property type="component" value="Unassembled WGS sequence"/>
</dbReference>
<keyword evidence="3" id="KW-1185">Reference proteome</keyword>
<name>A0ABQ6W8Y4_9EURO</name>
<accession>A0ABQ6W8Y4</accession>
<feature type="region of interest" description="Disordered" evidence="1">
    <location>
        <begin position="235"/>
        <end position="254"/>
    </location>
</feature>
<evidence type="ECO:0000256" key="1">
    <source>
        <dbReference type="SAM" id="MobiDB-lite"/>
    </source>
</evidence>
<feature type="compositionally biased region" description="Basic and acidic residues" evidence="1">
    <location>
        <begin position="26"/>
        <end position="48"/>
    </location>
</feature>
<feature type="region of interest" description="Disordered" evidence="1">
    <location>
        <begin position="260"/>
        <end position="313"/>
    </location>
</feature>